<reference evidence="1 2" key="1">
    <citation type="journal article" date="2019" name="PLoS Biol.">
        <title>Sex chromosomes control vertical transmission of feminizing Wolbachia symbionts in an isopod.</title>
        <authorList>
            <person name="Becking T."/>
            <person name="Chebbi M.A."/>
            <person name="Giraud I."/>
            <person name="Moumen B."/>
            <person name="Laverre T."/>
            <person name="Caubet Y."/>
            <person name="Peccoud J."/>
            <person name="Gilbert C."/>
            <person name="Cordaux R."/>
        </authorList>
    </citation>
    <scope>NUCLEOTIDE SEQUENCE [LARGE SCALE GENOMIC DNA]</scope>
    <source>
        <strain evidence="1">ANa2</strain>
        <tissue evidence="1">Whole body excluding digestive tract and cuticle</tissue>
    </source>
</reference>
<comment type="caution">
    <text evidence="1">The sequence shown here is derived from an EMBL/GenBank/DDBJ whole genome shotgun (WGS) entry which is preliminary data.</text>
</comment>
<protein>
    <submittedName>
        <fullName evidence="1">Uncharacterized protein</fullName>
    </submittedName>
</protein>
<gene>
    <name evidence="1" type="ORF">Anas_09805</name>
</gene>
<dbReference type="Proteomes" id="UP000326759">
    <property type="component" value="Unassembled WGS sequence"/>
</dbReference>
<evidence type="ECO:0000313" key="2">
    <source>
        <dbReference type="Proteomes" id="UP000326759"/>
    </source>
</evidence>
<keyword evidence="2" id="KW-1185">Reference proteome</keyword>
<dbReference type="EMBL" id="SEYY01020800">
    <property type="protein sequence ID" value="KAB7497006.1"/>
    <property type="molecule type" value="Genomic_DNA"/>
</dbReference>
<organism evidence="1 2">
    <name type="scientific">Armadillidium nasatum</name>
    <dbReference type="NCBI Taxonomy" id="96803"/>
    <lineage>
        <taxon>Eukaryota</taxon>
        <taxon>Metazoa</taxon>
        <taxon>Ecdysozoa</taxon>
        <taxon>Arthropoda</taxon>
        <taxon>Crustacea</taxon>
        <taxon>Multicrustacea</taxon>
        <taxon>Malacostraca</taxon>
        <taxon>Eumalacostraca</taxon>
        <taxon>Peracarida</taxon>
        <taxon>Isopoda</taxon>
        <taxon>Oniscidea</taxon>
        <taxon>Crinocheta</taxon>
        <taxon>Armadillidiidae</taxon>
        <taxon>Armadillidium</taxon>
    </lineage>
</organism>
<proteinExistence type="predicted"/>
<dbReference type="AlphaFoldDB" id="A0A5N5SS46"/>
<accession>A0A5N5SS46</accession>
<feature type="non-terminal residue" evidence="1">
    <location>
        <position position="1"/>
    </location>
</feature>
<name>A0A5N5SS46_9CRUS</name>
<sequence length="60" mass="7174">KAWWNHLRRFFETVNSQSGTYYEVYELRQYLTPSYFVPDMKLNVSISTSRHTIVVNSEAL</sequence>
<evidence type="ECO:0000313" key="1">
    <source>
        <dbReference type="EMBL" id="KAB7497006.1"/>
    </source>
</evidence>